<dbReference type="PANTHER" id="PTHR13832:SF827">
    <property type="entry name" value="PROTEIN PHOSPHATASE 1L"/>
    <property type="match status" value="1"/>
</dbReference>
<accession>A0ABP7TC92</accession>
<dbReference type="SUPFAM" id="SSF81606">
    <property type="entry name" value="PP2C-like"/>
    <property type="match status" value="1"/>
</dbReference>
<dbReference type="Proteomes" id="UP001501353">
    <property type="component" value="Unassembled WGS sequence"/>
</dbReference>
<dbReference type="SMART" id="SM00331">
    <property type="entry name" value="PP2C_SIG"/>
    <property type="match status" value="1"/>
</dbReference>
<evidence type="ECO:0000313" key="3">
    <source>
        <dbReference type="Proteomes" id="UP001501353"/>
    </source>
</evidence>
<dbReference type="InterPro" id="IPR036457">
    <property type="entry name" value="PPM-type-like_dom_sf"/>
</dbReference>
<dbReference type="Gene3D" id="3.60.40.10">
    <property type="entry name" value="PPM-type phosphatase domain"/>
    <property type="match status" value="1"/>
</dbReference>
<feature type="domain" description="PPM-type phosphatase" evidence="1">
    <location>
        <begin position="16"/>
        <end position="261"/>
    </location>
</feature>
<evidence type="ECO:0000313" key="2">
    <source>
        <dbReference type="EMBL" id="GAA4024129.1"/>
    </source>
</evidence>
<gene>
    <name evidence="2" type="primary">prpC_1</name>
    <name evidence="2" type="ORF">GCM10022212_22100</name>
</gene>
<dbReference type="PROSITE" id="PS51746">
    <property type="entry name" value="PPM_2"/>
    <property type="match status" value="1"/>
</dbReference>
<protein>
    <submittedName>
        <fullName evidence="2">Protein-serine/threonine phosphatase PrpC</fullName>
    </submittedName>
</protein>
<organism evidence="2 3">
    <name type="scientific">Actimicrobium antarcticum</name>
    <dbReference type="NCBI Taxonomy" id="1051899"/>
    <lineage>
        <taxon>Bacteria</taxon>
        <taxon>Pseudomonadati</taxon>
        <taxon>Pseudomonadota</taxon>
        <taxon>Betaproteobacteria</taxon>
        <taxon>Burkholderiales</taxon>
        <taxon>Oxalobacteraceae</taxon>
        <taxon>Actimicrobium</taxon>
    </lineage>
</organism>
<dbReference type="NCBIfam" id="NF033484">
    <property type="entry name" value="Stp1_PP2C_phos"/>
    <property type="match status" value="1"/>
</dbReference>
<dbReference type="EMBL" id="BAAAZE010000008">
    <property type="protein sequence ID" value="GAA4024129.1"/>
    <property type="molecule type" value="Genomic_DNA"/>
</dbReference>
<dbReference type="CDD" id="cd00143">
    <property type="entry name" value="PP2Cc"/>
    <property type="match status" value="1"/>
</dbReference>
<dbReference type="InterPro" id="IPR015655">
    <property type="entry name" value="PP2C"/>
</dbReference>
<name>A0ABP7TC92_9BURK</name>
<dbReference type="InterPro" id="IPR001932">
    <property type="entry name" value="PPM-type_phosphatase-like_dom"/>
</dbReference>
<evidence type="ECO:0000259" key="1">
    <source>
        <dbReference type="PROSITE" id="PS51746"/>
    </source>
</evidence>
<dbReference type="SMART" id="SM00332">
    <property type="entry name" value="PP2Cc"/>
    <property type="match status" value="1"/>
</dbReference>
<dbReference type="PANTHER" id="PTHR13832">
    <property type="entry name" value="PROTEIN PHOSPHATASE 2C"/>
    <property type="match status" value="1"/>
</dbReference>
<keyword evidence="3" id="KW-1185">Reference proteome</keyword>
<dbReference type="Pfam" id="PF13672">
    <property type="entry name" value="PP2C_2"/>
    <property type="match status" value="1"/>
</dbReference>
<comment type="caution">
    <text evidence="2">The sequence shown here is derived from an EMBL/GenBank/DDBJ whole genome shotgun (WGS) entry which is preliminary data.</text>
</comment>
<reference evidence="3" key="1">
    <citation type="journal article" date="2019" name="Int. J. Syst. Evol. Microbiol.">
        <title>The Global Catalogue of Microorganisms (GCM) 10K type strain sequencing project: providing services to taxonomists for standard genome sequencing and annotation.</title>
        <authorList>
            <consortium name="The Broad Institute Genomics Platform"/>
            <consortium name="The Broad Institute Genome Sequencing Center for Infectious Disease"/>
            <person name="Wu L."/>
            <person name="Ma J."/>
        </authorList>
    </citation>
    <scope>NUCLEOTIDE SEQUENCE [LARGE SCALE GENOMIC DNA]</scope>
    <source>
        <strain evidence="3">JCM 16673</strain>
    </source>
</reference>
<proteinExistence type="predicted"/>
<sequence>MDWLTPRSMASLPPLEFAVRTDTGRVRPHNEDAIALSPDFGLLVLADGMGGYNAGEVASSIATSIVPQVIESRLRLLAAAPSDSAPEDFGDLLIDAVSYANLAILDAAFDEPAYAGMGTTLVVALFQRGQLTLAHVGDSRCYRFRDEVLEQLTRDHSQLQDQIDAGLISPELAQFAENRNLITRAVGIDDALEVEVHTYPIAPDDVYLLCSDGLSDMLTAQQISDILHASGHSLQEAADNLVTSANDYGGSDNISVMLVRVQAMGTDKGGLIERILNWIT</sequence>